<dbReference type="AlphaFoldDB" id="A0A835U2Q0"/>
<evidence type="ECO:0000313" key="4">
    <source>
        <dbReference type="Proteomes" id="UP000636800"/>
    </source>
</evidence>
<dbReference type="EMBL" id="JADCNL010000605">
    <property type="protein sequence ID" value="KAG0446176.1"/>
    <property type="molecule type" value="Genomic_DNA"/>
</dbReference>
<feature type="compositionally biased region" description="Basic and acidic residues" evidence="1">
    <location>
        <begin position="54"/>
        <end position="75"/>
    </location>
</feature>
<protein>
    <submittedName>
        <fullName evidence="2">Uncharacterized protein</fullName>
    </submittedName>
</protein>
<dbReference type="EMBL" id="JADCNM010000606">
    <property type="protein sequence ID" value="KAG0446167.1"/>
    <property type="molecule type" value="Genomic_DNA"/>
</dbReference>
<evidence type="ECO:0000256" key="1">
    <source>
        <dbReference type="SAM" id="MobiDB-lite"/>
    </source>
</evidence>
<sequence>MVRRWSRRRRQAYEGHSVRTHHNYYTESLAASSTLGGSVEADDGQESPYRRVTHGGDRARGAAATRCREREIERV</sequence>
<keyword evidence="4" id="KW-1185">Reference proteome</keyword>
<reference evidence="4 5" key="1">
    <citation type="journal article" date="2020" name="Nat. Food">
        <title>A phased Vanilla planifolia genome enables genetic improvement of flavour and production.</title>
        <authorList>
            <person name="Hasing T."/>
            <person name="Tang H."/>
            <person name="Brym M."/>
            <person name="Khazi F."/>
            <person name="Huang T."/>
            <person name="Chambers A.H."/>
        </authorList>
    </citation>
    <scope>NUCLEOTIDE SEQUENCE [LARGE SCALE GENOMIC DNA]</scope>
    <source>
        <tissue evidence="2">Leaf</tissue>
    </source>
</reference>
<evidence type="ECO:0000313" key="2">
    <source>
        <dbReference type="EMBL" id="KAG0446167.1"/>
    </source>
</evidence>
<organism evidence="2 5">
    <name type="scientific">Vanilla planifolia</name>
    <name type="common">Vanilla</name>
    <dbReference type="NCBI Taxonomy" id="51239"/>
    <lineage>
        <taxon>Eukaryota</taxon>
        <taxon>Viridiplantae</taxon>
        <taxon>Streptophyta</taxon>
        <taxon>Embryophyta</taxon>
        <taxon>Tracheophyta</taxon>
        <taxon>Spermatophyta</taxon>
        <taxon>Magnoliopsida</taxon>
        <taxon>Liliopsida</taxon>
        <taxon>Asparagales</taxon>
        <taxon>Orchidaceae</taxon>
        <taxon>Vanilloideae</taxon>
        <taxon>Vanilleae</taxon>
        <taxon>Vanilla</taxon>
    </lineage>
</organism>
<dbReference type="Proteomes" id="UP000639772">
    <property type="component" value="Unassembled WGS sequence"/>
</dbReference>
<comment type="caution">
    <text evidence="2">The sequence shown here is derived from an EMBL/GenBank/DDBJ whole genome shotgun (WGS) entry which is preliminary data.</text>
</comment>
<evidence type="ECO:0000313" key="5">
    <source>
        <dbReference type="Proteomes" id="UP000639772"/>
    </source>
</evidence>
<accession>A0A835U2Q0</accession>
<evidence type="ECO:0000313" key="3">
    <source>
        <dbReference type="EMBL" id="KAG0446176.1"/>
    </source>
</evidence>
<gene>
    <name evidence="3" type="ORF">HPP92_028965</name>
    <name evidence="2" type="ORF">HPP92_028976</name>
</gene>
<feature type="region of interest" description="Disordered" evidence="1">
    <location>
        <begin position="36"/>
        <end position="75"/>
    </location>
</feature>
<dbReference type="Proteomes" id="UP000636800">
    <property type="component" value="Unassembled WGS sequence"/>
</dbReference>
<name>A0A835U2Q0_VANPL</name>
<proteinExistence type="predicted"/>